<dbReference type="SUPFAM" id="SSF74650">
    <property type="entry name" value="Galactose mutarotase-like"/>
    <property type="match status" value="1"/>
</dbReference>
<dbReference type="AlphaFoldDB" id="A0A0B2SF22"/>
<feature type="repeat" description="PPR" evidence="3">
    <location>
        <begin position="726"/>
        <end position="760"/>
    </location>
</feature>
<dbReference type="EMBL" id="KN643869">
    <property type="protein sequence ID" value="KHN43635.1"/>
    <property type="molecule type" value="Genomic_DNA"/>
</dbReference>
<dbReference type="GO" id="GO:0005975">
    <property type="term" value="P:carbohydrate metabolic process"/>
    <property type="evidence" value="ECO:0007669"/>
    <property type="project" value="InterPro"/>
</dbReference>
<feature type="repeat" description="PPR" evidence="3">
    <location>
        <begin position="1"/>
        <end position="32"/>
    </location>
</feature>
<dbReference type="SUPFAM" id="SSF81901">
    <property type="entry name" value="HCP-like"/>
    <property type="match status" value="1"/>
</dbReference>
<dbReference type="Proteomes" id="UP000053555">
    <property type="component" value="Unassembled WGS sequence"/>
</dbReference>
<sequence>MYNTIIDAMCKYQLVSEAYGLFSEMTVKGISANVVTYTTLIYGFCIVGKLKEAIGLLNEIVLKTINPDVRTYTILVDAVDALCKEGKVKEAKSVLAVMLKACVEPNVITYNTLMDGYVLLYEVRNTKQILHMSLMGVTPDVHTYTILINGFCKNKMVDEALNHFKEMHQKNMVPDIVTYCSLIDGLCKSGRISYVWNLIDEMRDRGQPTNVITYSSLIDGLCKNGHLDRAIALFNKMKDQGIRPNITILLDGLCKGGRLKDAQEVFQDLLTKGYHLNVYTYNVMINGHCKQGLLEEALTMLSKMEDNGCIPNTFTFDIIINALFKKDENDKAEKLLQQMIARGLLIIDAPFHDVLYFAVANQPCLLDVRIDAMYTKPSNQSNFICRHQIKKVMLEPRRKNSKHKVGFCGNVGFDKKVWEVVEHKKGETPSITFKCHSHDGEEGYPGDITVTATYTLTSSTTLRLDMEEVPKDKPTIVNLAQHTYWNLAGHNSGNILDHSIHLWANHITPVDENTVPTGEIMLVKGTPFDFTSFNRIGSTISQVGLGYDDNYVLDCGEEKEGLRHTAKVRDPSSSRVLNLWTNAPGVQFYTANYVNGVQGKGGAIYGKHARGYHPDTITFTTLIKGLCLKGQVKKALHFHDKLLAQGFQLNQVSYATLINGVCKIGDTRAAIKFLRKIDGRLTKPNVGIRLDVYTLNILLDGLCKGKRLKIAQGVFQDLLVKGYRINVYTYTIMINGLCNQGLLDEALAMLSKMEDKGCIPNAVTFEILICALFEKDGNDKAEKLLREMIARGLL</sequence>
<dbReference type="Gene3D" id="1.25.40.10">
    <property type="entry name" value="Tetratricopeptide repeat domain"/>
    <property type="match status" value="6"/>
</dbReference>
<dbReference type="PANTHER" id="PTHR47941">
    <property type="entry name" value="PENTATRICOPEPTIDE REPEAT-CONTAINING PROTEIN 3, MITOCHONDRIAL"/>
    <property type="match status" value="1"/>
</dbReference>
<feature type="repeat" description="PPR" evidence="3">
    <location>
        <begin position="615"/>
        <end position="649"/>
    </location>
</feature>
<dbReference type="GO" id="GO:0030246">
    <property type="term" value="F:carbohydrate binding"/>
    <property type="evidence" value="ECO:0007669"/>
    <property type="project" value="InterPro"/>
</dbReference>
<comment type="similarity">
    <text evidence="1">Belongs to the PPR family. P subfamily.</text>
</comment>
<feature type="repeat" description="PPR" evidence="3">
    <location>
        <begin position="140"/>
        <end position="174"/>
    </location>
</feature>
<feature type="repeat" description="PPR" evidence="3">
    <location>
        <begin position="312"/>
        <end position="346"/>
    </location>
</feature>
<keyword evidence="2" id="KW-0677">Repeat</keyword>
<keyword evidence="4" id="KW-0413">Isomerase</keyword>
<feature type="repeat" description="PPR" evidence="3">
    <location>
        <begin position="175"/>
        <end position="209"/>
    </location>
</feature>
<reference evidence="4" key="1">
    <citation type="submission" date="2014-07" db="EMBL/GenBank/DDBJ databases">
        <title>Identification of a novel salt tolerance gene in wild soybean by whole-genome sequencing.</title>
        <authorList>
            <person name="Lam H.-M."/>
            <person name="Qi X."/>
            <person name="Li M.-W."/>
            <person name="Liu X."/>
            <person name="Xie M."/>
            <person name="Ni M."/>
            <person name="Xu X."/>
        </authorList>
    </citation>
    <scope>NUCLEOTIDE SEQUENCE [LARGE SCALE GENOMIC DNA]</scope>
    <source>
        <tissue evidence="4">Root</tissue>
    </source>
</reference>
<dbReference type="Pfam" id="PF12854">
    <property type="entry name" value="PPR_1"/>
    <property type="match status" value="2"/>
</dbReference>
<organism evidence="4">
    <name type="scientific">Glycine soja</name>
    <name type="common">Wild soybean</name>
    <dbReference type="NCBI Taxonomy" id="3848"/>
    <lineage>
        <taxon>Eukaryota</taxon>
        <taxon>Viridiplantae</taxon>
        <taxon>Streptophyta</taxon>
        <taxon>Embryophyta</taxon>
        <taxon>Tracheophyta</taxon>
        <taxon>Spermatophyta</taxon>
        <taxon>Magnoliopsida</taxon>
        <taxon>eudicotyledons</taxon>
        <taxon>Gunneridae</taxon>
        <taxon>Pentapetalae</taxon>
        <taxon>rosids</taxon>
        <taxon>fabids</taxon>
        <taxon>Fabales</taxon>
        <taxon>Fabaceae</taxon>
        <taxon>Papilionoideae</taxon>
        <taxon>50 kb inversion clade</taxon>
        <taxon>NPAAA clade</taxon>
        <taxon>indigoferoid/millettioid clade</taxon>
        <taxon>Phaseoleae</taxon>
        <taxon>Glycine</taxon>
        <taxon>Glycine subgen. Soja</taxon>
    </lineage>
</organism>
<name>A0A0B2SF22_GLYSO</name>
<protein>
    <submittedName>
        <fullName evidence="4">Pentatricopeptide repeat-containing protein, mitochondrial</fullName>
        <ecNumber evidence="4">5.1.3.3</ecNumber>
    </submittedName>
</protein>
<gene>
    <name evidence="4" type="ORF">glysoja_027701</name>
</gene>
<accession>A0A0B2SF22</accession>
<dbReference type="InterPro" id="IPR014718">
    <property type="entry name" value="GH-type_carb-bd"/>
</dbReference>
<dbReference type="PROSITE" id="PS51375">
    <property type="entry name" value="PPR"/>
    <property type="match status" value="12"/>
</dbReference>
<feature type="repeat" description="PPR" evidence="3">
    <location>
        <begin position="277"/>
        <end position="311"/>
    </location>
</feature>
<dbReference type="Pfam" id="PF13041">
    <property type="entry name" value="PPR_2"/>
    <property type="match status" value="6"/>
</dbReference>
<proteinExistence type="inferred from homology"/>
<feature type="repeat" description="PPR" evidence="3">
    <location>
        <begin position="210"/>
        <end position="244"/>
    </location>
</feature>
<feature type="repeat" description="PPR" evidence="3">
    <location>
        <begin position="761"/>
        <end position="794"/>
    </location>
</feature>
<dbReference type="EC" id="5.1.3.3" evidence="4"/>
<dbReference type="NCBIfam" id="TIGR00756">
    <property type="entry name" value="PPR"/>
    <property type="match status" value="11"/>
</dbReference>
<evidence type="ECO:0000256" key="1">
    <source>
        <dbReference type="ARBA" id="ARBA00007626"/>
    </source>
</evidence>
<dbReference type="Pfam" id="PF01535">
    <property type="entry name" value="PPR"/>
    <property type="match status" value="1"/>
</dbReference>
<dbReference type="Gene3D" id="2.70.98.10">
    <property type="match status" value="1"/>
</dbReference>
<evidence type="ECO:0000256" key="3">
    <source>
        <dbReference type="PROSITE-ProRule" id="PRU00708"/>
    </source>
</evidence>
<dbReference type="InterPro" id="IPR011013">
    <property type="entry name" value="Gal_mutarotase_sf_dom"/>
</dbReference>
<dbReference type="InterPro" id="IPR008183">
    <property type="entry name" value="Aldose_1/G6P_1-epimerase"/>
</dbReference>
<evidence type="ECO:0000256" key="2">
    <source>
        <dbReference type="ARBA" id="ARBA00022737"/>
    </source>
</evidence>
<evidence type="ECO:0000313" key="4">
    <source>
        <dbReference type="EMBL" id="KHN43635.1"/>
    </source>
</evidence>
<dbReference type="GO" id="GO:0004034">
    <property type="term" value="F:aldose 1-epimerase activity"/>
    <property type="evidence" value="ECO:0007669"/>
    <property type="project" value="UniProtKB-EC"/>
</dbReference>
<feature type="repeat" description="PPR" evidence="3">
    <location>
        <begin position="33"/>
        <end position="67"/>
    </location>
</feature>
<dbReference type="InterPro" id="IPR011990">
    <property type="entry name" value="TPR-like_helical_dom_sf"/>
</dbReference>
<dbReference type="Pfam" id="PF01263">
    <property type="entry name" value="Aldose_epim"/>
    <property type="match status" value="1"/>
</dbReference>
<feature type="repeat" description="PPR" evidence="3">
    <location>
        <begin position="691"/>
        <end position="725"/>
    </location>
</feature>
<dbReference type="InterPro" id="IPR002885">
    <property type="entry name" value="PPR_rpt"/>
</dbReference>
<feature type="repeat" description="PPR" evidence="3">
    <location>
        <begin position="650"/>
        <end position="684"/>
    </location>
</feature>